<evidence type="ECO:0000313" key="5">
    <source>
        <dbReference type="Proteomes" id="UP001172673"/>
    </source>
</evidence>
<evidence type="ECO:0000256" key="1">
    <source>
        <dbReference type="ARBA" id="ARBA00022741"/>
    </source>
</evidence>
<dbReference type="PANTHER" id="PTHR14187">
    <property type="entry name" value="ALPHA KINASE/ELONGATION FACTOR 2 KINASE"/>
    <property type="match status" value="1"/>
</dbReference>
<dbReference type="GO" id="GO:0005524">
    <property type="term" value="F:ATP binding"/>
    <property type="evidence" value="ECO:0007669"/>
    <property type="project" value="UniProtKB-KW"/>
</dbReference>
<name>A0AA39CN42_9EURO</name>
<evidence type="ECO:0000256" key="2">
    <source>
        <dbReference type="ARBA" id="ARBA00022840"/>
    </source>
</evidence>
<dbReference type="Gene3D" id="3.90.640.10">
    <property type="entry name" value="Actin, Chain A, domain 4"/>
    <property type="match status" value="1"/>
</dbReference>
<dbReference type="InterPro" id="IPR043129">
    <property type="entry name" value="ATPase_NBD"/>
</dbReference>
<dbReference type="CDD" id="cd10170">
    <property type="entry name" value="ASKHA_NBD_HSP70"/>
    <property type="match status" value="1"/>
</dbReference>
<dbReference type="PANTHER" id="PTHR14187:SF5">
    <property type="entry name" value="HEAT SHOCK 70 KDA PROTEIN 12A"/>
    <property type="match status" value="1"/>
</dbReference>
<proteinExistence type="predicted"/>
<dbReference type="Proteomes" id="UP001172673">
    <property type="component" value="Unassembled WGS sequence"/>
</dbReference>
<dbReference type="SUPFAM" id="SSF53067">
    <property type="entry name" value="Actin-like ATPase domain"/>
    <property type="match status" value="2"/>
</dbReference>
<dbReference type="Gene3D" id="3.30.420.40">
    <property type="match status" value="2"/>
</dbReference>
<feature type="compositionally biased region" description="Basic and acidic residues" evidence="3">
    <location>
        <begin position="38"/>
        <end position="49"/>
    </location>
</feature>
<keyword evidence="2" id="KW-0067">ATP-binding</keyword>
<evidence type="ECO:0000313" key="4">
    <source>
        <dbReference type="EMBL" id="KAJ9615443.1"/>
    </source>
</evidence>
<organism evidence="4 5">
    <name type="scientific">Cladophialophora chaetospira</name>
    <dbReference type="NCBI Taxonomy" id="386627"/>
    <lineage>
        <taxon>Eukaryota</taxon>
        <taxon>Fungi</taxon>
        <taxon>Dikarya</taxon>
        <taxon>Ascomycota</taxon>
        <taxon>Pezizomycotina</taxon>
        <taxon>Eurotiomycetes</taxon>
        <taxon>Chaetothyriomycetidae</taxon>
        <taxon>Chaetothyriales</taxon>
        <taxon>Herpotrichiellaceae</taxon>
        <taxon>Cladophialophora</taxon>
    </lineage>
</organism>
<dbReference type="Pfam" id="PF00012">
    <property type="entry name" value="HSP70"/>
    <property type="match status" value="1"/>
</dbReference>
<feature type="region of interest" description="Disordered" evidence="3">
    <location>
        <begin position="1"/>
        <end position="82"/>
    </location>
</feature>
<gene>
    <name evidence="4" type="ORF">H2200_001518</name>
</gene>
<accession>A0AA39CN42</accession>
<keyword evidence="5" id="KW-1185">Reference proteome</keyword>
<keyword evidence="1" id="KW-0547">Nucleotide-binding</keyword>
<dbReference type="AlphaFoldDB" id="A0AA39CN42"/>
<protein>
    <submittedName>
        <fullName evidence="4">Uncharacterized protein</fullName>
    </submittedName>
</protein>
<sequence length="671" mass="74258">MNRAYKPLGLREFAPKPKAAKAASTKKVKFTAKIAPKKSSELKRKRSDDESSDEEKEPKPTPTAVPKSKKPKEDKTFHAGLDIGTTGSGESFRPVFMACTYNPAFAYGFGNVLLENIQVLQSWPGGQSRQEIKVPTRIAYAAENSFNPDDERDRWGYHVESGMRACNWPKLLLDEAAKKEDYGDELLQQAIGQGLMHLPTGKTAQDVISDFASHMHQHVFWYLGKKILSSALEQTPKRIVVPVPTLWTAAARDATRQAVKKAGFCGGEDDEIIIIDESEASALYIIECLRSASDGDVLKENNHIMIIDMGGGTIDASLYKVVRCHPLQLVEACPGEGAKIGGTTIDRALHALMQELFGEGFTGVPIEQRTSGSLFMNQFENDKRNYEGPLKSKPTMNLPIAMQVVKQDGEAGPPRYDHKLREAKITNAELKAMFEQVLQATFDIIRKLVGRIQEADQPTTSLRTIALCGGLSDNAYVFDSIREFANGLFPGGQVQVETPENPSSAVAQGAVLASKKSEGFHQPQDRLEEPGEGARAKNQMKWIVAKNATLRPNTKEIVRCYYMVENPRNEIKSAVIDQILYKCTSDQAPDRVDDPGVEQLATLRVDITEIARERRIKAKKGKRKYPESIKIDVDIELTMSSSKGVLEAVAKIGRKQVGTTQVSYTPCEAWE</sequence>
<dbReference type="EMBL" id="JAPDRK010000002">
    <property type="protein sequence ID" value="KAJ9615443.1"/>
    <property type="molecule type" value="Genomic_DNA"/>
</dbReference>
<dbReference type="GO" id="GO:0140662">
    <property type="term" value="F:ATP-dependent protein folding chaperone"/>
    <property type="evidence" value="ECO:0007669"/>
    <property type="project" value="InterPro"/>
</dbReference>
<comment type="caution">
    <text evidence="4">The sequence shown here is derived from an EMBL/GenBank/DDBJ whole genome shotgun (WGS) entry which is preliminary data.</text>
</comment>
<dbReference type="InterPro" id="IPR013126">
    <property type="entry name" value="Hsp_70_fam"/>
</dbReference>
<reference evidence="4" key="1">
    <citation type="submission" date="2022-10" db="EMBL/GenBank/DDBJ databases">
        <title>Culturing micro-colonial fungi from biological soil crusts in the Mojave desert and describing Neophaeococcomyces mojavensis, and introducing the new genera and species Taxawa tesnikishii.</title>
        <authorList>
            <person name="Kurbessoian T."/>
            <person name="Stajich J.E."/>
        </authorList>
    </citation>
    <scope>NUCLEOTIDE SEQUENCE</scope>
    <source>
        <strain evidence="4">TK_41</strain>
    </source>
</reference>
<evidence type="ECO:0000256" key="3">
    <source>
        <dbReference type="SAM" id="MobiDB-lite"/>
    </source>
</evidence>